<dbReference type="PROSITE" id="PS51147">
    <property type="entry name" value="PFTA"/>
    <property type="match status" value="1"/>
</dbReference>
<dbReference type="InterPro" id="IPR002088">
    <property type="entry name" value="Prenyl_trans_a"/>
</dbReference>
<dbReference type="InterPro" id="IPR001611">
    <property type="entry name" value="Leu-rich_rpt"/>
</dbReference>
<organism evidence="8">
    <name type="scientific">Anthurium amnicola</name>
    <dbReference type="NCBI Taxonomy" id="1678845"/>
    <lineage>
        <taxon>Eukaryota</taxon>
        <taxon>Viridiplantae</taxon>
        <taxon>Streptophyta</taxon>
        <taxon>Embryophyta</taxon>
        <taxon>Tracheophyta</taxon>
        <taxon>Spermatophyta</taxon>
        <taxon>Magnoliopsida</taxon>
        <taxon>Liliopsida</taxon>
        <taxon>Araceae</taxon>
        <taxon>Pothoideae</taxon>
        <taxon>Potheae</taxon>
        <taxon>Anthurium</taxon>
    </lineage>
</organism>
<keyword evidence="4 7" id="KW-0808">Transferase</keyword>
<dbReference type="EC" id="2.5.1.60" evidence="7"/>
<gene>
    <name evidence="8" type="primary">RABGGTA_2</name>
    <name evidence="9" type="synonym">RABGGTA_0</name>
    <name evidence="10" type="synonym">RABGGTA_1</name>
    <name evidence="9" type="ORF">g.118803</name>
    <name evidence="8" type="ORF">g.118807</name>
    <name evidence="10" type="ORF">g.118811</name>
</gene>
<dbReference type="SUPFAM" id="SSF52058">
    <property type="entry name" value="L domain-like"/>
    <property type="match status" value="1"/>
</dbReference>
<evidence type="ECO:0000313" key="9">
    <source>
        <dbReference type="EMBL" id="JAT53747.1"/>
    </source>
</evidence>
<evidence type="ECO:0000256" key="1">
    <source>
        <dbReference type="ARBA" id="ARBA00006734"/>
    </source>
</evidence>
<evidence type="ECO:0000256" key="6">
    <source>
        <dbReference type="ARBA" id="ARBA00047658"/>
    </source>
</evidence>
<reference evidence="8" key="1">
    <citation type="submission" date="2015-07" db="EMBL/GenBank/DDBJ databases">
        <title>Transcriptome Assembly of Anthurium amnicola.</title>
        <authorList>
            <person name="Suzuki J."/>
        </authorList>
    </citation>
    <scope>NUCLEOTIDE SEQUENCE</scope>
</reference>
<name>A0A1D1XQU3_9ARAE</name>
<comment type="catalytic activity">
    <reaction evidence="6 7">
        <text>geranylgeranyl diphosphate + L-cysteinyl-[protein] = S-geranylgeranyl-L-cysteinyl-[protein] + diphosphate</text>
        <dbReference type="Rhea" id="RHEA:21240"/>
        <dbReference type="Rhea" id="RHEA-COMP:10131"/>
        <dbReference type="Rhea" id="RHEA-COMP:11537"/>
        <dbReference type="ChEBI" id="CHEBI:29950"/>
        <dbReference type="ChEBI" id="CHEBI:33019"/>
        <dbReference type="ChEBI" id="CHEBI:57533"/>
        <dbReference type="ChEBI" id="CHEBI:86021"/>
        <dbReference type="EC" id="2.5.1.60"/>
    </reaction>
</comment>
<evidence type="ECO:0000256" key="3">
    <source>
        <dbReference type="ARBA" id="ARBA00022614"/>
    </source>
</evidence>
<dbReference type="EMBL" id="GDJX01023183">
    <property type="protein sequence ID" value="JAT44753.1"/>
    <property type="molecule type" value="Transcribed_RNA"/>
</dbReference>
<dbReference type="GO" id="GO:0005968">
    <property type="term" value="C:Rab-protein geranylgeranyltransferase complex"/>
    <property type="evidence" value="ECO:0007669"/>
    <property type="project" value="TreeGrafter"/>
</dbReference>
<evidence type="ECO:0000313" key="10">
    <source>
        <dbReference type="EMBL" id="JAT62355.1"/>
    </source>
</evidence>
<dbReference type="GO" id="GO:0004663">
    <property type="term" value="F:Rab geranylgeranyltransferase activity"/>
    <property type="evidence" value="ECO:0007669"/>
    <property type="project" value="UniProtKB-UniRule"/>
</dbReference>
<evidence type="ECO:0000256" key="4">
    <source>
        <dbReference type="ARBA" id="ARBA00022679"/>
    </source>
</evidence>
<dbReference type="PROSITE" id="PS51450">
    <property type="entry name" value="LRR"/>
    <property type="match status" value="2"/>
</dbReference>
<dbReference type="Gene3D" id="3.80.10.10">
    <property type="entry name" value="Ribonuclease Inhibitor"/>
    <property type="match status" value="1"/>
</dbReference>
<comment type="function">
    <text evidence="7">Catalyzes the transfer of a geranyl-geranyl moiety from geranyl-geranyl pyrophosphate to cysteines occuring in specific C-terminal amino acid sequences.</text>
</comment>
<keyword evidence="5" id="KW-0677">Repeat</keyword>
<dbReference type="GO" id="GO:0097354">
    <property type="term" value="P:prenylation"/>
    <property type="evidence" value="ECO:0007669"/>
    <property type="project" value="UniProtKB-UniRule"/>
</dbReference>
<keyword evidence="3" id="KW-0433">Leucine-rich repeat</keyword>
<dbReference type="AlphaFoldDB" id="A0A1D1XQU3"/>
<evidence type="ECO:0000256" key="7">
    <source>
        <dbReference type="RuleBase" id="RU367120"/>
    </source>
</evidence>
<dbReference type="Pfam" id="PF01239">
    <property type="entry name" value="PPTA"/>
    <property type="match status" value="1"/>
</dbReference>
<evidence type="ECO:0000313" key="8">
    <source>
        <dbReference type="EMBL" id="JAT44753.1"/>
    </source>
</evidence>
<protein>
    <recommendedName>
        <fullName evidence="7">Geranylgeranyl transferase type-2 subunit alpha</fullName>
        <ecNumber evidence="7">2.5.1.60</ecNumber>
    </recommendedName>
    <alternativeName>
        <fullName evidence="7">Geranylgeranyl transferase type II subunit alpha</fullName>
    </alternativeName>
</protein>
<dbReference type="InterPro" id="IPR025875">
    <property type="entry name" value="Leu-rich_rpt_4"/>
</dbReference>
<dbReference type="EMBL" id="GDJX01014189">
    <property type="protein sequence ID" value="JAT53747.1"/>
    <property type="molecule type" value="Transcribed_RNA"/>
</dbReference>
<evidence type="ECO:0000256" key="2">
    <source>
        <dbReference type="ARBA" id="ARBA00022602"/>
    </source>
</evidence>
<accession>A0A1D1XQU3</accession>
<dbReference type="PANTHER" id="PTHR11129">
    <property type="entry name" value="PROTEIN FARNESYLTRANSFERASE ALPHA SUBUNIT/RAB GERANYLGERANYL TRANSFERASE ALPHA SUBUNIT"/>
    <property type="match status" value="1"/>
</dbReference>
<sequence length="518" mass="58921">MKQKAPRFTSREQVLMEEFELIHQALFTDPDDQSGWFYHLWLLDQTIAPDAPFLVSSWPSDGSELLVSSNTCVEGCKPFRLAYNAPHRIFPVVLYFNQVVKGVNATTVTVESIFSKNDELIWQPLSTNNSAEARSWVTYLKIPDVTCNSPRIYSVKVNLGHSQGLVSSTGFPFSHTYRFGFTLDVSSHGSECTGSDYDVKTVDWDDGNFYCSPSLLQNGLPNTPFEQLRITKDCEPLASKWHIESLSNEINLFQELISEMDCKIAKLTVARLLIARDVIMSREILPTEKRTHFVETLQLYDDLMKLDPSHIGYYKDQRSLVLLDQITSDKESLAKHCWHHKELASKSVSHSICVRFDRLSLTRIGSIERILWVSMLDLSHNELQSIEGLEAMQLLSYLNLSNNKISSITALEPLRMIKSLKILDISYNEIGTHSIDTTRYLCASPLSHKFGSIGSVGEFEHYGNGKIDYWEAMLIFKDLHLTQLSVVGNPALNESFSLLLVKLIPSLERFDGRHIWQV</sequence>
<comment type="similarity">
    <text evidence="1 7">Belongs to the protein prenyltransferase subunit alpha family.</text>
</comment>
<dbReference type="PANTHER" id="PTHR11129:SF2">
    <property type="entry name" value="GERANYLGERANYL TRANSFERASE TYPE-2 SUBUNIT ALPHA"/>
    <property type="match status" value="1"/>
</dbReference>
<dbReference type="InterPro" id="IPR032675">
    <property type="entry name" value="LRR_dom_sf"/>
</dbReference>
<dbReference type="FunFam" id="3.80.10.10:FF:000756">
    <property type="entry name" value="Rab geranylgeranyl transferase like protein"/>
    <property type="match status" value="1"/>
</dbReference>
<proteinExistence type="inferred from homology"/>
<keyword evidence="2 7" id="KW-0637">Prenyltransferase</keyword>
<dbReference type="Gene3D" id="1.25.40.120">
    <property type="entry name" value="Protein prenylyltransferase"/>
    <property type="match status" value="1"/>
</dbReference>
<evidence type="ECO:0000256" key="5">
    <source>
        <dbReference type="ARBA" id="ARBA00022737"/>
    </source>
</evidence>
<dbReference type="Pfam" id="PF12799">
    <property type="entry name" value="LRR_4"/>
    <property type="match status" value="1"/>
</dbReference>
<dbReference type="EMBL" id="GDJX01005581">
    <property type="protein sequence ID" value="JAT62355.1"/>
    <property type="molecule type" value="Transcribed_RNA"/>
</dbReference>
<dbReference type="SUPFAM" id="SSF48439">
    <property type="entry name" value="Protein prenylyltransferase"/>
    <property type="match status" value="1"/>
</dbReference>